<protein>
    <submittedName>
        <fullName evidence="1">Uncharacterized protein</fullName>
    </submittedName>
</protein>
<accession>A0A812XRP0</accession>
<organism evidence="1 2">
    <name type="scientific">Symbiodinium pilosum</name>
    <name type="common">Dinoflagellate</name>
    <dbReference type="NCBI Taxonomy" id="2952"/>
    <lineage>
        <taxon>Eukaryota</taxon>
        <taxon>Sar</taxon>
        <taxon>Alveolata</taxon>
        <taxon>Dinophyceae</taxon>
        <taxon>Suessiales</taxon>
        <taxon>Symbiodiniaceae</taxon>
        <taxon>Symbiodinium</taxon>
    </lineage>
</organism>
<proteinExistence type="predicted"/>
<name>A0A812XRP0_SYMPI</name>
<evidence type="ECO:0000313" key="1">
    <source>
        <dbReference type="EMBL" id="CAE7750322.1"/>
    </source>
</evidence>
<feature type="non-terminal residue" evidence="1">
    <location>
        <position position="1"/>
    </location>
</feature>
<reference evidence="1" key="1">
    <citation type="submission" date="2021-02" db="EMBL/GenBank/DDBJ databases">
        <authorList>
            <person name="Dougan E. K."/>
            <person name="Rhodes N."/>
            <person name="Thang M."/>
            <person name="Chan C."/>
        </authorList>
    </citation>
    <scope>NUCLEOTIDE SEQUENCE</scope>
</reference>
<gene>
    <name evidence="1" type="ORF">SPIL2461_LOCUS21715</name>
</gene>
<feature type="non-terminal residue" evidence="1">
    <location>
        <position position="81"/>
    </location>
</feature>
<comment type="caution">
    <text evidence="1">The sequence shown here is derived from an EMBL/GenBank/DDBJ whole genome shotgun (WGS) entry which is preliminary data.</text>
</comment>
<keyword evidence="2" id="KW-1185">Reference proteome</keyword>
<evidence type="ECO:0000313" key="2">
    <source>
        <dbReference type="Proteomes" id="UP000649617"/>
    </source>
</evidence>
<dbReference type="AlphaFoldDB" id="A0A812XRP0"/>
<dbReference type="EMBL" id="CAJNIZ010046514">
    <property type="protein sequence ID" value="CAE7750322.1"/>
    <property type="molecule type" value="Genomic_DNA"/>
</dbReference>
<sequence length="81" mass="8540">VSQAAEFPSSREPTVGSRLAQRTVAQEALGTSPSEDAALKDLVQATLRFVYARAADVASRHAALATSSPVVSNSPWARTEE</sequence>
<dbReference type="Proteomes" id="UP000649617">
    <property type="component" value="Unassembled WGS sequence"/>
</dbReference>